<evidence type="ECO:0000313" key="1">
    <source>
        <dbReference type="EMBL" id="CUQ24086.1"/>
    </source>
</evidence>
<reference evidence="1 2" key="1">
    <citation type="submission" date="2015-09" db="EMBL/GenBank/DDBJ databases">
        <authorList>
            <consortium name="Pathogen Informatics"/>
        </authorList>
    </citation>
    <scope>NUCLEOTIDE SEQUENCE [LARGE SCALE GENOMIC DNA]</scope>
    <source>
        <strain evidence="1 2">2789STDY5834945</strain>
    </source>
</reference>
<evidence type="ECO:0000313" key="2">
    <source>
        <dbReference type="Proteomes" id="UP000095541"/>
    </source>
</evidence>
<sequence length="88" mass="10290">MKNYQCCFVESSDASNLNWNTSYICDMITIPVVGDIIDFKEYINEEEFDLSKKNNTSHFVVDKRILYPFCEEKEVVEYDAVIFISPIS</sequence>
<dbReference type="EMBL" id="CZBI01000004">
    <property type="protein sequence ID" value="CUQ24086.1"/>
    <property type="molecule type" value="Genomic_DNA"/>
</dbReference>
<proteinExistence type="predicted"/>
<name>A0A174URY8_BACT4</name>
<dbReference type="AlphaFoldDB" id="A0A174URY8"/>
<dbReference type="RefSeq" id="WP_055219968.1">
    <property type="nucleotide sequence ID" value="NZ_CZBI01000004.1"/>
</dbReference>
<dbReference type="Proteomes" id="UP000095541">
    <property type="component" value="Unassembled WGS sequence"/>
</dbReference>
<accession>A0A174URY8</accession>
<gene>
    <name evidence="1" type="ORF">ERS852557_03137</name>
</gene>
<protein>
    <submittedName>
        <fullName evidence="1">Uncharacterized protein</fullName>
    </submittedName>
</protein>
<organism evidence="1 2">
    <name type="scientific">Bacteroides thetaiotaomicron</name>
    <dbReference type="NCBI Taxonomy" id="818"/>
    <lineage>
        <taxon>Bacteria</taxon>
        <taxon>Pseudomonadati</taxon>
        <taxon>Bacteroidota</taxon>
        <taxon>Bacteroidia</taxon>
        <taxon>Bacteroidales</taxon>
        <taxon>Bacteroidaceae</taxon>
        <taxon>Bacteroides</taxon>
    </lineage>
</organism>